<keyword evidence="7" id="KW-0325">Glycoprotein</keyword>
<keyword evidence="12" id="KW-1185">Reference proteome</keyword>
<dbReference type="PANTHER" id="PTHR11247">
    <property type="entry name" value="PALMITOYL-PROTEIN THIOESTERASE/DOLICHYLDIPHOSPHATASE 1"/>
    <property type="match status" value="1"/>
</dbReference>
<evidence type="ECO:0000313" key="12">
    <source>
        <dbReference type="Proteomes" id="UP000284375"/>
    </source>
</evidence>
<reference evidence="11 12" key="1">
    <citation type="submission" date="2015-09" db="EMBL/GenBank/DDBJ databases">
        <title>Host preference determinants of Valsa canker pathogens revealed by comparative genomics.</title>
        <authorList>
            <person name="Yin Z."/>
            <person name="Huang L."/>
        </authorList>
    </citation>
    <scope>NUCLEOTIDE SEQUENCE [LARGE SCALE GENOMIC DNA]</scope>
    <source>
        <strain evidence="11 12">YSFL</strain>
    </source>
</reference>
<proteinExistence type="inferred from homology"/>
<evidence type="ECO:0000256" key="5">
    <source>
        <dbReference type="ARBA" id="ARBA00022801"/>
    </source>
</evidence>
<keyword evidence="5" id="KW-0378">Hydrolase</keyword>
<evidence type="ECO:0000256" key="10">
    <source>
        <dbReference type="SAM" id="SignalP"/>
    </source>
</evidence>
<evidence type="ECO:0000256" key="8">
    <source>
        <dbReference type="ARBA" id="ARBA00031934"/>
    </source>
</evidence>
<name>A0A423WP95_CYTCH</name>
<dbReference type="InterPro" id="IPR029058">
    <property type="entry name" value="AB_hydrolase_fold"/>
</dbReference>
<feature type="chain" id="PRO_5019050806" description="Palmitoyl-protein thioesterase 1" evidence="10">
    <location>
        <begin position="20"/>
        <end position="336"/>
    </location>
</feature>
<dbReference type="Gene3D" id="3.40.50.1820">
    <property type="entry name" value="alpha/beta hydrolase"/>
    <property type="match status" value="1"/>
</dbReference>
<dbReference type="OrthoDB" id="10263094at2759"/>
<dbReference type="InterPro" id="IPR002472">
    <property type="entry name" value="Palm_thioest"/>
</dbReference>
<dbReference type="PANTHER" id="PTHR11247:SF8">
    <property type="entry name" value="PALMITOYL-PROTEIN THIOESTERASE 1"/>
    <property type="match status" value="1"/>
</dbReference>
<comment type="caution">
    <text evidence="11">The sequence shown here is derived from an EMBL/GenBank/DDBJ whole genome shotgun (WGS) entry which is preliminary data.</text>
</comment>
<evidence type="ECO:0000256" key="6">
    <source>
        <dbReference type="ARBA" id="ARBA00023157"/>
    </source>
</evidence>
<dbReference type="GO" id="GO:0008474">
    <property type="term" value="F:palmitoyl-(protein) hydrolase activity"/>
    <property type="evidence" value="ECO:0007669"/>
    <property type="project" value="UniProtKB-EC"/>
</dbReference>
<evidence type="ECO:0000256" key="4">
    <source>
        <dbReference type="ARBA" id="ARBA00022729"/>
    </source>
</evidence>
<evidence type="ECO:0000256" key="9">
    <source>
        <dbReference type="SAM" id="MobiDB-lite"/>
    </source>
</evidence>
<accession>A0A423WP95</accession>
<evidence type="ECO:0000313" key="11">
    <source>
        <dbReference type="EMBL" id="ROW05191.1"/>
    </source>
</evidence>
<dbReference type="FunFam" id="3.40.50.1820:FF:000107">
    <property type="entry name" value="Palmitoyl-protein thioesterase 1"/>
    <property type="match status" value="1"/>
</dbReference>
<dbReference type="STRING" id="252740.A0A423WP95"/>
<sequence>MLTTHLLTVGSLLASTVVALPNLQQPLSNAGSDNDGNGDDDNSDTPLPLIIWHGLGDSYGNKGLQEVAALAEAANPGTLVHVVKQGADASSDTRATFFGNVNEQVDKLCADLAADQIISTAPAVDALGFSQGGQFLRAYVERCNAPPVRSLVTFGSQHNGIVDFSECAPANFLCRGAMALLRGNVWSSYVQSTLVPAQYYRPTTESEYEAYLENSNFIADINNEREEKSAAYKKNLAGLENFVMFMFEEDKTVIPKETAWFSEVNGTEVTPLRARPIYEQDWIGLRELDRKGGLKFRVAPGEHMQLEVGLLNDTFSEFYGPLKKTFSRDTAFENEL</sequence>
<keyword evidence="4 10" id="KW-0732">Signal</keyword>
<protein>
    <recommendedName>
        <fullName evidence="3">Palmitoyl-protein thioesterase 1</fullName>
        <ecNumber evidence="2">3.1.2.22</ecNumber>
    </recommendedName>
    <alternativeName>
        <fullName evidence="8">Palmitoyl-protein hydrolase 1</fullName>
    </alternativeName>
</protein>
<organism evidence="11 12">
    <name type="scientific">Cytospora chrysosperma</name>
    <name type="common">Cytospora canker fungus</name>
    <name type="synonym">Sphaeria chrysosperma</name>
    <dbReference type="NCBI Taxonomy" id="252740"/>
    <lineage>
        <taxon>Eukaryota</taxon>
        <taxon>Fungi</taxon>
        <taxon>Dikarya</taxon>
        <taxon>Ascomycota</taxon>
        <taxon>Pezizomycotina</taxon>
        <taxon>Sordariomycetes</taxon>
        <taxon>Sordariomycetidae</taxon>
        <taxon>Diaporthales</taxon>
        <taxon>Cytosporaceae</taxon>
        <taxon>Cytospora</taxon>
    </lineage>
</organism>
<keyword evidence="6" id="KW-1015">Disulfide bond</keyword>
<dbReference type="EMBL" id="LJZO01000001">
    <property type="protein sequence ID" value="ROW05191.1"/>
    <property type="molecule type" value="Genomic_DNA"/>
</dbReference>
<dbReference type="AlphaFoldDB" id="A0A423WP95"/>
<dbReference type="PRINTS" id="PR00414">
    <property type="entry name" value="PPTHIESTRASE"/>
</dbReference>
<feature type="region of interest" description="Disordered" evidence="9">
    <location>
        <begin position="26"/>
        <end position="45"/>
    </location>
</feature>
<dbReference type="EC" id="3.1.2.22" evidence="2"/>
<dbReference type="Pfam" id="PF02089">
    <property type="entry name" value="Palm_thioest"/>
    <property type="match status" value="1"/>
</dbReference>
<evidence type="ECO:0000256" key="3">
    <source>
        <dbReference type="ARBA" id="ARBA00014212"/>
    </source>
</evidence>
<gene>
    <name evidence="11" type="ORF">VSDG_00478</name>
</gene>
<evidence type="ECO:0000256" key="1">
    <source>
        <dbReference type="ARBA" id="ARBA00010758"/>
    </source>
</evidence>
<comment type="similarity">
    <text evidence="1">Belongs to the palmitoyl-protein thioesterase family.</text>
</comment>
<feature type="signal peptide" evidence="10">
    <location>
        <begin position="1"/>
        <end position="19"/>
    </location>
</feature>
<dbReference type="SUPFAM" id="SSF53474">
    <property type="entry name" value="alpha/beta-Hydrolases"/>
    <property type="match status" value="1"/>
</dbReference>
<dbReference type="Proteomes" id="UP000284375">
    <property type="component" value="Unassembled WGS sequence"/>
</dbReference>
<evidence type="ECO:0000256" key="7">
    <source>
        <dbReference type="ARBA" id="ARBA00023180"/>
    </source>
</evidence>
<evidence type="ECO:0000256" key="2">
    <source>
        <dbReference type="ARBA" id="ARBA00012423"/>
    </source>
</evidence>